<evidence type="ECO:0000259" key="3">
    <source>
        <dbReference type="Pfam" id="PF00857"/>
    </source>
</evidence>
<evidence type="ECO:0000313" key="4">
    <source>
        <dbReference type="EMBL" id="MFD1706568.1"/>
    </source>
</evidence>
<protein>
    <submittedName>
        <fullName evidence="4">Cysteine hydrolase</fullName>
    </submittedName>
</protein>
<keyword evidence="5" id="KW-1185">Reference proteome</keyword>
<dbReference type="Pfam" id="PF00857">
    <property type="entry name" value="Isochorismatase"/>
    <property type="match status" value="1"/>
</dbReference>
<name>A0ABW4KHD9_9BACI</name>
<sequence length="241" mass="27144">MTVSTFTQSRVGGIHAIPELAPQWKKLNFAEILKRSAAFVSISQNKCLYESDGALGHENHRERGSLPATIKTVKAARKASNFVSFNWIGYNIYRGNEPQNIFDKVQYETWVEGLEVTEEKIKWDNELVDELQELVEPGDLQFSECALQTAFIGTPFPLELAKKRVEVIVFTGVHLDWCIEGNVRLARDHGYLPIVIGDATGCEKPEQEAAAMERINQIFAPVISSDDFVKYLEQPILRGDS</sequence>
<dbReference type="SUPFAM" id="SSF52499">
    <property type="entry name" value="Isochorismatase-like hydrolases"/>
    <property type="match status" value="1"/>
</dbReference>
<organism evidence="4 5">
    <name type="scientific">Siminovitchia sediminis</name>
    <dbReference type="NCBI Taxonomy" id="1274353"/>
    <lineage>
        <taxon>Bacteria</taxon>
        <taxon>Bacillati</taxon>
        <taxon>Bacillota</taxon>
        <taxon>Bacilli</taxon>
        <taxon>Bacillales</taxon>
        <taxon>Bacillaceae</taxon>
        <taxon>Siminovitchia</taxon>
    </lineage>
</organism>
<comment type="similarity">
    <text evidence="1">Belongs to the isochorismatase family.</text>
</comment>
<gene>
    <name evidence="4" type="ORF">ACFSCZ_07340</name>
</gene>
<feature type="domain" description="Isochorismatase-like" evidence="3">
    <location>
        <begin position="49"/>
        <end position="227"/>
    </location>
</feature>
<dbReference type="GO" id="GO:0016787">
    <property type="term" value="F:hydrolase activity"/>
    <property type="evidence" value="ECO:0007669"/>
    <property type="project" value="UniProtKB-KW"/>
</dbReference>
<proteinExistence type="inferred from homology"/>
<accession>A0ABW4KHD9</accession>
<evidence type="ECO:0000256" key="1">
    <source>
        <dbReference type="ARBA" id="ARBA00006336"/>
    </source>
</evidence>
<dbReference type="EMBL" id="JBHUEO010000015">
    <property type="protein sequence ID" value="MFD1706568.1"/>
    <property type="molecule type" value="Genomic_DNA"/>
</dbReference>
<comment type="caution">
    <text evidence="4">The sequence shown here is derived from an EMBL/GenBank/DDBJ whole genome shotgun (WGS) entry which is preliminary data.</text>
</comment>
<dbReference type="Proteomes" id="UP001597301">
    <property type="component" value="Unassembled WGS sequence"/>
</dbReference>
<evidence type="ECO:0000313" key="5">
    <source>
        <dbReference type="Proteomes" id="UP001597301"/>
    </source>
</evidence>
<dbReference type="InterPro" id="IPR000868">
    <property type="entry name" value="Isochorismatase-like_dom"/>
</dbReference>
<dbReference type="PANTHER" id="PTHR43540">
    <property type="entry name" value="PEROXYUREIDOACRYLATE/UREIDOACRYLATE AMIDOHYDROLASE-RELATED"/>
    <property type="match status" value="1"/>
</dbReference>
<dbReference type="Gene3D" id="3.40.50.850">
    <property type="entry name" value="Isochorismatase-like"/>
    <property type="match status" value="1"/>
</dbReference>
<dbReference type="InterPro" id="IPR050272">
    <property type="entry name" value="Isochorismatase-like_hydrls"/>
</dbReference>
<keyword evidence="2 4" id="KW-0378">Hydrolase</keyword>
<dbReference type="RefSeq" id="WP_380773191.1">
    <property type="nucleotide sequence ID" value="NZ_JBHUEO010000015.1"/>
</dbReference>
<dbReference type="InterPro" id="IPR036380">
    <property type="entry name" value="Isochorismatase-like_sf"/>
</dbReference>
<evidence type="ECO:0000256" key="2">
    <source>
        <dbReference type="ARBA" id="ARBA00022801"/>
    </source>
</evidence>
<reference evidence="5" key="1">
    <citation type="journal article" date="2019" name="Int. J. Syst. Evol. Microbiol.">
        <title>The Global Catalogue of Microorganisms (GCM) 10K type strain sequencing project: providing services to taxonomists for standard genome sequencing and annotation.</title>
        <authorList>
            <consortium name="The Broad Institute Genomics Platform"/>
            <consortium name="The Broad Institute Genome Sequencing Center for Infectious Disease"/>
            <person name="Wu L."/>
            <person name="Ma J."/>
        </authorList>
    </citation>
    <scope>NUCLEOTIDE SEQUENCE [LARGE SCALE GENOMIC DNA]</scope>
    <source>
        <strain evidence="5">CGMCC 1.12295</strain>
    </source>
</reference>
<dbReference type="PANTHER" id="PTHR43540:SF9">
    <property type="entry name" value="FAMILY HYDROLASE, PUTATIVE (AFU_ORTHOLOGUE AFUA_2G08700)-RELATED"/>
    <property type="match status" value="1"/>
</dbReference>